<evidence type="ECO:0000313" key="3">
    <source>
        <dbReference type="Proteomes" id="UP000651271"/>
    </source>
</evidence>
<evidence type="ECO:0000256" key="1">
    <source>
        <dbReference type="SAM" id="MobiDB-lite"/>
    </source>
</evidence>
<keyword evidence="3" id="KW-1185">Reference proteome</keyword>
<organism evidence="2 3">
    <name type="scientific">Sphingobacterium litopenaei</name>
    <dbReference type="NCBI Taxonomy" id="2763500"/>
    <lineage>
        <taxon>Bacteria</taxon>
        <taxon>Pseudomonadati</taxon>
        <taxon>Bacteroidota</taxon>
        <taxon>Sphingobacteriia</taxon>
        <taxon>Sphingobacteriales</taxon>
        <taxon>Sphingobacteriaceae</taxon>
        <taxon>Sphingobacterium</taxon>
    </lineage>
</organism>
<feature type="compositionally biased region" description="Acidic residues" evidence="1">
    <location>
        <begin position="216"/>
        <end position="227"/>
    </location>
</feature>
<gene>
    <name evidence="2" type="ORF">H8B04_02675</name>
</gene>
<evidence type="ECO:0008006" key="4">
    <source>
        <dbReference type="Google" id="ProtNLM"/>
    </source>
</evidence>
<accession>A0ABR7YB00</accession>
<feature type="region of interest" description="Disordered" evidence="1">
    <location>
        <begin position="203"/>
        <end position="227"/>
    </location>
</feature>
<comment type="caution">
    <text evidence="2">The sequence shown here is derived from an EMBL/GenBank/DDBJ whole genome shotgun (WGS) entry which is preliminary data.</text>
</comment>
<sequence length="227" mass="26317">MGIQQSTTNNTLLSAPKHLSRNKRIPKILENQILTALAHYPELKNTNIRFVFTRKLKSSIMAARPVVQTLLGPRHQRTYEILIKPVFKLRHSIQPIHRVSDEVLIGWIGHELGHIMDYEQRTTLRVAKFGLLYWLSKRYIRKAERVADTFAVNRGMGSYILATKDYILSHAELPQKYKDKIARLYLSPDDIVELVAKLEEKNSTEKQEELIKEETDIVEEINTESNS</sequence>
<reference evidence="2 3" key="1">
    <citation type="submission" date="2020-08" db="EMBL/GenBank/DDBJ databases">
        <title>Sphingobacterium sp. DN04309 isolated from aquaculture water.</title>
        <authorList>
            <person name="Zhang M."/>
        </authorList>
    </citation>
    <scope>NUCLEOTIDE SEQUENCE [LARGE SCALE GENOMIC DNA]</scope>
    <source>
        <strain evidence="2 3">DN04309</strain>
    </source>
</reference>
<proteinExistence type="predicted"/>
<protein>
    <recommendedName>
        <fullName evidence="4">Peptidase M48 domain-containing protein</fullName>
    </recommendedName>
</protein>
<evidence type="ECO:0000313" key="2">
    <source>
        <dbReference type="EMBL" id="MBD1428481.1"/>
    </source>
</evidence>
<dbReference type="EMBL" id="JACOIJ010000003">
    <property type="protein sequence ID" value="MBD1428481.1"/>
    <property type="molecule type" value="Genomic_DNA"/>
</dbReference>
<feature type="compositionally biased region" description="Basic and acidic residues" evidence="1">
    <location>
        <begin position="203"/>
        <end position="215"/>
    </location>
</feature>
<dbReference type="Proteomes" id="UP000651271">
    <property type="component" value="Unassembled WGS sequence"/>
</dbReference>
<dbReference type="RefSeq" id="WP_190301351.1">
    <property type="nucleotide sequence ID" value="NZ_JACOIJ010000003.1"/>
</dbReference>
<name>A0ABR7YB00_9SPHI</name>